<dbReference type="EMBL" id="QXXQ01000002">
    <property type="protein sequence ID" value="RID93242.1"/>
    <property type="molecule type" value="Genomic_DNA"/>
</dbReference>
<reference evidence="1 2" key="1">
    <citation type="submission" date="2018-09" db="EMBL/GenBank/DDBJ databases">
        <title>Gemmobacter lutimaris sp. nov., a marine bacterium isolated from tidal flat.</title>
        <authorList>
            <person name="Lee D.W."/>
            <person name="Yoo Y."/>
            <person name="Kim J.-J."/>
            <person name="Kim B.S."/>
        </authorList>
    </citation>
    <scope>NUCLEOTIDE SEQUENCE [LARGE SCALE GENOMIC DNA]</scope>
    <source>
        <strain evidence="1 2">YJ-T1-11</strain>
    </source>
</reference>
<accession>A0A398BS40</accession>
<name>A0A398BS40_9RHOB</name>
<evidence type="ECO:0000313" key="1">
    <source>
        <dbReference type="EMBL" id="RID93242.1"/>
    </source>
</evidence>
<keyword evidence="2" id="KW-1185">Reference proteome</keyword>
<dbReference type="Proteomes" id="UP000266649">
    <property type="component" value="Unassembled WGS sequence"/>
</dbReference>
<comment type="caution">
    <text evidence="1">The sequence shown here is derived from an EMBL/GenBank/DDBJ whole genome shotgun (WGS) entry which is preliminary data.</text>
</comment>
<protein>
    <submittedName>
        <fullName evidence="1">Uncharacterized protein</fullName>
    </submittedName>
</protein>
<organism evidence="1 2">
    <name type="scientific">Gemmobacter lutimaris</name>
    <dbReference type="NCBI Taxonomy" id="2306023"/>
    <lineage>
        <taxon>Bacteria</taxon>
        <taxon>Pseudomonadati</taxon>
        <taxon>Pseudomonadota</taxon>
        <taxon>Alphaproteobacteria</taxon>
        <taxon>Rhodobacterales</taxon>
        <taxon>Paracoccaceae</taxon>
        <taxon>Gemmobacter</taxon>
    </lineage>
</organism>
<evidence type="ECO:0000313" key="2">
    <source>
        <dbReference type="Proteomes" id="UP000266649"/>
    </source>
</evidence>
<proteinExistence type="predicted"/>
<sequence length="210" mass="22698">MCQAGRIPFNLPFSETVMRLTILFAIFPLPLLADPCADRLSALLAAPTFNGQPYAARATGEIGGMPSVTVQRFHIELHSYIVTEQPPGTPDMLHFNGGAYMADGAGGWTLAWQMDPVEMTRQAAEMRAAQAAGVIRAECGTGQIDGVAVDHVAGVVKQVPPWQSELGVAYDIETATGLPKRMTYDYTMSGMPTHVQFDFTPMPDMVLPEP</sequence>
<gene>
    <name evidence="1" type="ORF">D2N39_06280</name>
</gene>
<dbReference type="AlphaFoldDB" id="A0A398BS40"/>